<name>A0A067M4S4_BOTB1</name>
<dbReference type="HOGENOM" id="CLU_1447444_0_0_1"/>
<dbReference type="Proteomes" id="UP000027195">
    <property type="component" value="Unassembled WGS sequence"/>
</dbReference>
<reference evidence="3" key="1">
    <citation type="journal article" date="2014" name="Proc. Natl. Acad. Sci. U.S.A.">
        <title>Extensive sampling of basidiomycete genomes demonstrates inadequacy of the white-rot/brown-rot paradigm for wood decay fungi.</title>
        <authorList>
            <person name="Riley R."/>
            <person name="Salamov A.A."/>
            <person name="Brown D.W."/>
            <person name="Nagy L.G."/>
            <person name="Floudas D."/>
            <person name="Held B.W."/>
            <person name="Levasseur A."/>
            <person name="Lombard V."/>
            <person name="Morin E."/>
            <person name="Otillar R."/>
            <person name="Lindquist E.A."/>
            <person name="Sun H."/>
            <person name="LaButti K.M."/>
            <person name="Schmutz J."/>
            <person name="Jabbour D."/>
            <person name="Luo H."/>
            <person name="Baker S.E."/>
            <person name="Pisabarro A.G."/>
            <person name="Walton J.D."/>
            <person name="Blanchette R.A."/>
            <person name="Henrissat B."/>
            <person name="Martin F."/>
            <person name="Cullen D."/>
            <person name="Hibbett D.S."/>
            <person name="Grigoriev I.V."/>
        </authorList>
    </citation>
    <scope>NUCLEOTIDE SEQUENCE [LARGE SCALE GENOMIC DNA]</scope>
    <source>
        <strain evidence="3">FD-172 SS1</strain>
    </source>
</reference>
<sequence length="187" mass="21302">MLAPKPEQIQTGRATVTIGDEEGIQRRFLMPNESCVVDSMRNVWDRLDSITARKLYGCAKEMSDSGRRLLPALDRWGHWIGSFRMSALENGTQDGINWFLEEWMIVIQKVCRPKRMQRMGRERGGGAWRRMLSKQQVIKRVNMVLRPRGNLASPYAAVSESQALTSIIPPRPETPVSRHGTIKPGQE</sequence>
<evidence type="ECO:0000313" key="2">
    <source>
        <dbReference type="EMBL" id="KDQ10768.1"/>
    </source>
</evidence>
<gene>
    <name evidence="2" type="ORF">BOTBODRAFT_46813</name>
</gene>
<proteinExistence type="predicted"/>
<dbReference type="EMBL" id="KL198064">
    <property type="protein sequence ID" value="KDQ10768.1"/>
    <property type="molecule type" value="Genomic_DNA"/>
</dbReference>
<protein>
    <submittedName>
        <fullName evidence="2">Uncharacterized protein</fullName>
    </submittedName>
</protein>
<evidence type="ECO:0000313" key="3">
    <source>
        <dbReference type="Proteomes" id="UP000027195"/>
    </source>
</evidence>
<feature type="region of interest" description="Disordered" evidence="1">
    <location>
        <begin position="168"/>
        <end position="187"/>
    </location>
</feature>
<organism evidence="2 3">
    <name type="scientific">Botryobasidium botryosum (strain FD-172 SS1)</name>
    <dbReference type="NCBI Taxonomy" id="930990"/>
    <lineage>
        <taxon>Eukaryota</taxon>
        <taxon>Fungi</taxon>
        <taxon>Dikarya</taxon>
        <taxon>Basidiomycota</taxon>
        <taxon>Agaricomycotina</taxon>
        <taxon>Agaricomycetes</taxon>
        <taxon>Cantharellales</taxon>
        <taxon>Botryobasidiaceae</taxon>
        <taxon>Botryobasidium</taxon>
    </lineage>
</organism>
<dbReference type="InParanoid" id="A0A067M4S4"/>
<evidence type="ECO:0000256" key="1">
    <source>
        <dbReference type="SAM" id="MobiDB-lite"/>
    </source>
</evidence>
<accession>A0A067M4S4</accession>
<dbReference type="AlphaFoldDB" id="A0A067M4S4"/>
<keyword evidence="3" id="KW-1185">Reference proteome</keyword>